<dbReference type="PANTHER" id="PTHR33204">
    <property type="entry name" value="TRANSCRIPTIONAL REGULATOR, MARR FAMILY"/>
    <property type="match status" value="1"/>
</dbReference>
<dbReference type="Gene3D" id="1.10.10.10">
    <property type="entry name" value="Winged helix-like DNA-binding domain superfamily/Winged helix DNA-binding domain"/>
    <property type="match status" value="1"/>
</dbReference>
<evidence type="ECO:0000313" key="5">
    <source>
        <dbReference type="EMBL" id="CAA0109157.1"/>
    </source>
</evidence>
<dbReference type="PROSITE" id="PS51118">
    <property type="entry name" value="HTH_HXLR"/>
    <property type="match status" value="1"/>
</dbReference>
<proteinExistence type="predicted"/>
<dbReference type="PANTHER" id="PTHR33204:SF37">
    <property type="entry name" value="HTH-TYPE TRANSCRIPTIONAL REGULATOR YODB"/>
    <property type="match status" value="1"/>
</dbReference>
<evidence type="ECO:0000256" key="1">
    <source>
        <dbReference type="ARBA" id="ARBA00023015"/>
    </source>
</evidence>
<dbReference type="InterPro" id="IPR002577">
    <property type="entry name" value="HTH_HxlR"/>
</dbReference>
<evidence type="ECO:0000256" key="2">
    <source>
        <dbReference type="ARBA" id="ARBA00023125"/>
    </source>
</evidence>
<dbReference type="Proteomes" id="UP000433050">
    <property type="component" value="Unassembled WGS sequence"/>
</dbReference>
<name>A0A5S9PXQ0_9HYPH</name>
<protein>
    <recommendedName>
        <fullName evidence="4">HTH hxlR-type domain-containing protein</fullName>
    </recommendedName>
</protein>
<dbReference type="EMBL" id="CACSAS010000001">
    <property type="protein sequence ID" value="CAA0109157.1"/>
    <property type="molecule type" value="Genomic_DNA"/>
</dbReference>
<keyword evidence="2" id="KW-0238">DNA-binding</keyword>
<feature type="domain" description="HTH hxlR-type" evidence="4">
    <location>
        <begin position="23"/>
        <end position="121"/>
    </location>
</feature>
<dbReference type="Pfam" id="PF01638">
    <property type="entry name" value="HxlR"/>
    <property type="match status" value="1"/>
</dbReference>
<keyword evidence="1" id="KW-0805">Transcription regulation</keyword>
<keyword evidence="6" id="KW-1185">Reference proteome</keyword>
<dbReference type="SUPFAM" id="SSF46785">
    <property type="entry name" value="Winged helix' DNA-binding domain"/>
    <property type="match status" value="1"/>
</dbReference>
<evidence type="ECO:0000313" key="6">
    <source>
        <dbReference type="Proteomes" id="UP000433050"/>
    </source>
</evidence>
<gene>
    <name evidence="5" type="ORF">STARVERO_03698</name>
</gene>
<evidence type="ECO:0000256" key="3">
    <source>
        <dbReference type="ARBA" id="ARBA00023163"/>
    </source>
</evidence>
<dbReference type="RefSeq" id="WP_144341218.1">
    <property type="nucleotide sequence ID" value="NZ_CACSAS010000001.1"/>
</dbReference>
<organism evidence="5 6">
    <name type="scientific">Starkeya nomas</name>
    <dbReference type="NCBI Taxonomy" id="2666134"/>
    <lineage>
        <taxon>Bacteria</taxon>
        <taxon>Pseudomonadati</taxon>
        <taxon>Pseudomonadota</taxon>
        <taxon>Alphaproteobacteria</taxon>
        <taxon>Hyphomicrobiales</taxon>
        <taxon>Xanthobacteraceae</taxon>
        <taxon>Starkeya</taxon>
    </lineage>
</organism>
<keyword evidence="3" id="KW-0804">Transcription</keyword>
<sequence>MLKRLSSRIADRLERGDVFEPRCPSREVMKHVTSSWGILALIALQSGTLRFSELRRKVNGVSERMLAQTLQQLEADGLVNRKSFPVVPPHVEYTLTPLGEEAAALVEALADWIEDRLPALRPSTSAPAA</sequence>
<dbReference type="GO" id="GO:0003677">
    <property type="term" value="F:DNA binding"/>
    <property type="evidence" value="ECO:0007669"/>
    <property type="project" value="UniProtKB-KW"/>
</dbReference>
<dbReference type="AlphaFoldDB" id="A0A5S9PXQ0"/>
<accession>A0A5S9PXQ0</accession>
<evidence type="ECO:0000259" key="4">
    <source>
        <dbReference type="PROSITE" id="PS51118"/>
    </source>
</evidence>
<dbReference type="InterPro" id="IPR036390">
    <property type="entry name" value="WH_DNA-bd_sf"/>
</dbReference>
<dbReference type="InterPro" id="IPR036388">
    <property type="entry name" value="WH-like_DNA-bd_sf"/>
</dbReference>
<reference evidence="5 6" key="1">
    <citation type="submission" date="2019-12" db="EMBL/GenBank/DDBJ databases">
        <authorList>
            <person name="Reyes-Prieto M."/>
        </authorList>
    </citation>
    <scope>NUCLEOTIDE SEQUENCE [LARGE SCALE GENOMIC DNA]</scope>
    <source>
        <strain evidence="5">HF14-78462</strain>
    </source>
</reference>